<dbReference type="Gene3D" id="3.40.50.2300">
    <property type="match status" value="1"/>
</dbReference>
<reference evidence="7 8" key="1">
    <citation type="submission" date="2013-10" db="EMBL/GenBank/DDBJ databases">
        <title>The Genome Sequence of Ruminococcus lactaris CC59_002D.</title>
        <authorList>
            <consortium name="The Broad Institute Genomics Platform"/>
            <person name="Earl A."/>
            <person name="Allen-Vercoe E."/>
            <person name="Daigneault M."/>
            <person name="Young S.K."/>
            <person name="Zeng Q."/>
            <person name="Gargeya S."/>
            <person name="Fitzgerald M."/>
            <person name="Abouelleil A."/>
            <person name="Alvarado L."/>
            <person name="Chapman S.B."/>
            <person name="Gainer-Dewar J."/>
            <person name="Goldberg J."/>
            <person name="Griggs A."/>
            <person name="Gujja S."/>
            <person name="Hansen M."/>
            <person name="Howarth C."/>
            <person name="Imamovic A."/>
            <person name="Ireland A."/>
            <person name="Larimer J."/>
            <person name="McCowan C."/>
            <person name="Murphy C."/>
            <person name="Pearson M."/>
            <person name="Poon T.W."/>
            <person name="Priest M."/>
            <person name="Roberts A."/>
            <person name="Saif S."/>
            <person name="Shea T."/>
            <person name="Sykes S."/>
            <person name="Wortman J."/>
            <person name="Nusbaum C."/>
            <person name="Birren B."/>
        </authorList>
    </citation>
    <scope>NUCLEOTIDE SEQUENCE [LARGE SCALE GENOMIC DNA]</scope>
    <source>
        <strain evidence="7 8">CC59_002D</strain>
    </source>
</reference>
<dbReference type="SUPFAM" id="SSF52172">
    <property type="entry name" value="CheY-like"/>
    <property type="match status" value="1"/>
</dbReference>
<dbReference type="PROSITE" id="PS50110">
    <property type="entry name" value="RESPONSE_REGULATORY"/>
    <property type="match status" value="1"/>
</dbReference>
<dbReference type="PANTHER" id="PTHR45339:SF1">
    <property type="entry name" value="HYBRID SIGNAL TRANSDUCTION HISTIDINE KINASE J"/>
    <property type="match status" value="1"/>
</dbReference>
<protein>
    <recommendedName>
        <fullName evidence="1">Stage 0 sporulation protein A homolog</fullName>
    </recommendedName>
</protein>
<dbReference type="STRING" id="1073376.HMPREF1202_02530"/>
<evidence type="ECO:0000259" key="6">
    <source>
        <dbReference type="PROSITE" id="PS50110"/>
    </source>
</evidence>
<dbReference type="Pfam" id="PF00072">
    <property type="entry name" value="Response_reg"/>
    <property type="match status" value="1"/>
</dbReference>
<dbReference type="PANTHER" id="PTHR45339">
    <property type="entry name" value="HYBRID SIGNAL TRANSDUCTION HISTIDINE KINASE J"/>
    <property type="match status" value="1"/>
</dbReference>
<organism evidence="7 8">
    <name type="scientific">[Ruminococcus] lactaris CC59_002D</name>
    <dbReference type="NCBI Taxonomy" id="1073376"/>
    <lineage>
        <taxon>Bacteria</taxon>
        <taxon>Bacillati</taxon>
        <taxon>Bacillota</taxon>
        <taxon>Clostridia</taxon>
        <taxon>Lachnospirales</taxon>
        <taxon>Lachnospiraceae</taxon>
        <taxon>Mediterraneibacter</taxon>
    </lineage>
</organism>
<feature type="domain" description="Response regulatory" evidence="6">
    <location>
        <begin position="1"/>
        <end position="74"/>
    </location>
</feature>
<evidence type="ECO:0000313" key="8">
    <source>
        <dbReference type="Proteomes" id="UP000018683"/>
    </source>
</evidence>
<comment type="caution">
    <text evidence="7">The sequence shown here is derived from an EMBL/GenBank/DDBJ whole genome shotgun (WGS) entry which is preliminary data.</text>
</comment>
<dbReference type="RefSeq" id="WP_023923124.1">
    <property type="nucleotide sequence ID" value="NZ_KI669411.1"/>
</dbReference>
<keyword evidence="3" id="KW-0902">Two-component regulatory system</keyword>
<evidence type="ECO:0000256" key="5">
    <source>
        <dbReference type="PROSITE-ProRule" id="PRU00169"/>
    </source>
</evidence>
<accession>V8BLF9</accession>
<dbReference type="AlphaFoldDB" id="V8BLF9"/>
<evidence type="ECO:0000313" key="7">
    <source>
        <dbReference type="EMBL" id="ETD15939.1"/>
    </source>
</evidence>
<dbReference type="CDD" id="cd17546">
    <property type="entry name" value="REC_hyHK_CKI1_RcsC-like"/>
    <property type="match status" value="1"/>
</dbReference>
<evidence type="ECO:0000256" key="3">
    <source>
        <dbReference type="ARBA" id="ARBA00023012"/>
    </source>
</evidence>
<feature type="modified residue" description="4-aspartylphosphate" evidence="5">
    <location>
        <position position="5"/>
    </location>
</feature>
<name>V8BLF9_9FIRM</name>
<proteinExistence type="predicted"/>
<evidence type="ECO:0000256" key="2">
    <source>
        <dbReference type="ARBA" id="ARBA00022553"/>
    </source>
</evidence>
<sequence length="77" mass="8801">MILMDLMMPQMGGLEATRRIRKLDRRDAKNIPIFAMTANAFLDDIAQSKTAGMNEHFSKPLQMEKVIDAIRVYCTAR</sequence>
<dbReference type="GO" id="GO:0000160">
    <property type="term" value="P:phosphorelay signal transduction system"/>
    <property type="evidence" value="ECO:0007669"/>
    <property type="project" value="UniProtKB-KW"/>
</dbReference>
<dbReference type="HOGENOM" id="CLU_000445_112_1_9"/>
<gene>
    <name evidence="7" type="ORF">HMPREF1202_02530</name>
</gene>
<dbReference type="InterPro" id="IPR001789">
    <property type="entry name" value="Sig_transdc_resp-reg_receiver"/>
</dbReference>
<dbReference type="PATRIC" id="fig|1073376.3.peg.2593"/>
<evidence type="ECO:0000256" key="1">
    <source>
        <dbReference type="ARBA" id="ARBA00018672"/>
    </source>
</evidence>
<keyword evidence="2 5" id="KW-0597">Phosphoprotein</keyword>
<dbReference type="InterPro" id="IPR011006">
    <property type="entry name" value="CheY-like_superfamily"/>
</dbReference>
<evidence type="ECO:0000256" key="4">
    <source>
        <dbReference type="ARBA" id="ARBA00024867"/>
    </source>
</evidence>
<dbReference type="Proteomes" id="UP000018683">
    <property type="component" value="Unassembled WGS sequence"/>
</dbReference>
<dbReference type="EMBL" id="AZJE01000037">
    <property type="protein sequence ID" value="ETD15939.1"/>
    <property type="molecule type" value="Genomic_DNA"/>
</dbReference>
<comment type="function">
    <text evidence="4">May play the central regulatory role in sporulation. It may be an element of the effector pathway responsible for the activation of sporulation genes in response to nutritional stress. Spo0A may act in concert with spo0H (a sigma factor) to control the expression of some genes that are critical to the sporulation process.</text>
</comment>